<dbReference type="PANTHER" id="PTHR39427:SF1">
    <property type="entry name" value="PTS SYSTEM GLUCITOL_SORBITOL-SPECIFIC EIIB COMPONENT"/>
    <property type="match status" value="1"/>
</dbReference>
<dbReference type="GO" id="GO:0008982">
    <property type="term" value="F:protein-N(PI)-phosphohistidine-sugar phosphotransferase activity"/>
    <property type="evidence" value="ECO:0007669"/>
    <property type="project" value="InterPro"/>
</dbReference>
<dbReference type="Pfam" id="PF03612">
    <property type="entry name" value="EIIBC-GUT_N"/>
    <property type="match status" value="1"/>
</dbReference>
<sequence>MAEFKSVTIKKGNHGWGGPLTVKPDKEKKYVISVTGGGIDPVAQKIADLTGAEVVDAFKNPVPKEQTFAAVIDCGGTARSGVYPKMGIPTINTIAITPAGPLAKFIKDSIFVSGVTADDIEGNTGNSAEAVPEDASRKPEESFQTRETSQSDQQRGTTNADPTLEREFSSQEKTNGKSQNANKENFFMRMIDAVGSVAGDFVNTFYQAGRDTIDTLIKNVLPFMAFVATLVGIINYSGIGKILANILSPLAGNIIGLVVLSLICALPFLSPILGPAGVIAAVVGTLIGQQIATGIVPVQLALPALFAIDSQVGADFIPVGLTLGEAQPETISSGAPAILFSRLITAPIAVLIAYAVSFLL</sequence>
<feature type="compositionally biased region" description="Basic and acidic residues" evidence="2">
    <location>
        <begin position="134"/>
        <end position="144"/>
    </location>
</feature>
<dbReference type="AlphaFoldDB" id="A0A0R1F1H1"/>
<dbReference type="InterPro" id="IPR011638">
    <property type="entry name" value="PTS_EIIBC_GUT_C"/>
</dbReference>
<dbReference type="Proteomes" id="UP000051984">
    <property type="component" value="Unassembled WGS sequence"/>
</dbReference>
<feature type="modified residue" description="Phosphocysteine; by EIIA" evidence="1">
    <location>
        <position position="74"/>
    </location>
</feature>
<dbReference type="PROSITE" id="PS51102">
    <property type="entry name" value="PTS_EIIB_TYPE_5"/>
    <property type="match status" value="1"/>
</dbReference>
<evidence type="ECO:0000256" key="1">
    <source>
        <dbReference type="PROSITE-ProRule" id="PRU00425"/>
    </source>
</evidence>
<protein>
    <submittedName>
        <fullName evidence="5">PTS system glucitol sorbitol-specific transporter subunit IIBC</fullName>
    </submittedName>
</protein>
<dbReference type="Pfam" id="PF07663">
    <property type="entry name" value="EIIBC-GUT_C"/>
    <property type="match status" value="1"/>
</dbReference>
<evidence type="ECO:0000259" key="4">
    <source>
        <dbReference type="PROSITE" id="PS51102"/>
    </source>
</evidence>
<feature type="transmembrane region" description="Helical" evidence="3">
    <location>
        <begin position="250"/>
        <end position="269"/>
    </location>
</feature>
<name>A0A0R1F1H1_LACZE</name>
<dbReference type="PATRIC" id="fig|1423816.3.peg.2936"/>
<evidence type="ECO:0000313" key="5">
    <source>
        <dbReference type="EMBL" id="KRK12471.1"/>
    </source>
</evidence>
<feature type="region of interest" description="Disordered" evidence="2">
    <location>
        <begin position="117"/>
        <end position="179"/>
    </location>
</feature>
<comment type="caution">
    <text evidence="5">The sequence shown here is derived from an EMBL/GenBank/DDBJ whole genome shotgun (WGS) entry which is preliminary data.</text>
</comment>
<dbReference type="PANTHER" id="PTHR39427">
    <property type="match status" value="1"/>
</dbReference>
<reference evidence="5 6" key="1">
    <citation type="journal article" date="2015" name="Genome Announc.">
        <title>Expanding the biotechnology potential of lactobacilli through comparative genomics of 213 strains and associated genera.</title>
        <authorList>
            <person name="Sun Z."/>
            <person name="Harris H.M."/>
            <person name="McCann A."/>
            <person name="Guo C."/>
            <person name="Argimon S."/>
            <person name="Zhang W."/>
            <person name="Yang X."/>
            <person name="Jeffery I.B."/>
            <person name="Cooney J.C."/>
            <person name="Kagawa T.F."/>
            <person name="Liu W."/>
            <person name="Song Y."/>
            <person name="Salvetti E."/>
            <person name="Wrobel A."/>
            <person name="Rasinkangas P."/>
            <person name="Parkhill J."/>
            <person name="Rea M.C."/>
            <person name="O'Sullivan O."/>
            <person name="Ritari J."/>
            <person name="Douillard F.P."/>
            <person name="Paul Ross R."/>
            <person name="Yang R."/>
            <person name="Briner A.E."/>
            <person name="Felis G.E."/>
            <person name="de Vos W.M."/>
            <person name="Barrangou R."/>
            <person name="Klaenhammer T.R."/>
            <person name="Caufield P.W."/>
            <person name="Cui Y."/>
            <person name="Zhang H."/>
            <person name="O'Toole P.W."/>
        </authorList>
    </citation>
    <scope>NUCLEOTIDE SEQUENCE [LARGE SCALE GENOMIC DNA]</scope>
    <source>
        <strain evidence="5 6">DSM 20178</strain>
    </source>
</reference>
<dbReference type="GO" id="GO:0009401">
    <property type="term" value="P:phosphoenolpyruvate-dependent sugar phosphotransferase system"/>
    <property type="evidence" value="ECO:0007669"/>
    <property type="project" value="InterPro"/>
</dbReference>
<feature type="transmembrane region" description="Helical" evidence="3">
    <location>
        <begin position="337"/>
        <end position="359"/>
    </location>
</feature>
<dbReference type="EMBL" id="AZCT01000007">
    <property type="protein sequence ID" value="KRK12471.1"/>
    <property type="molecule type" value="Genomic_DNA"/>
</dbReference>
<keyword evidence="3" id="KW-0472">Membrane</keyword>
<dbReference type="GO" id="GO:0005886">
    <property type="term" value="C:plasma membrane"/>
    <property type="evidence" value="ECO:0007669"/>
    <property type="project" value="TreeGrafter"/>
</dbReference>
<evidence type="ECO:0000256" key="2">
    <source>
        <dbReference type="SAM" id="MobiDB-lite"/>
    </source>
</evidence>
<keyword evidence="3" id="KW-0812">Transmembrane</keyword>
<gene>
    <name evidence="5" type="ORF">FD51_GL002821</name>
</gene>
<evidence type="ECO:0000256" key="3">
    <source>
        <dbReference type="SAM" id="Phobius"/>
    </source>
</evidence>
<evidence type="ECO:0000313" key="6">
    <source>
        <dbReference type="Proteomes" id="UP000051984"/>
    </source>
</evidence>
<dbReference type="RefSeq" id="WP_010492841.1">
    <property type="nucleotide sequence ID" value="NZ_AZCT01000007.1"/>
</dbReference>
<feature type="compositionally biased region" description="Polar residues" evidence="2">
    <location>
        <begin position="145"/>
        <end position="161"/>
    </location>
</feature>
<proteinExistence type="predicted"/>
<keyword evidence="3" id="KW-1133">Transmembrane helix</keyword>
<dbReference type="InterPro" id="IPR004702">
    <property type="entry name" value="PTS_sorb_EIIBC"/>
</dbReference>
<feature type="transmembrane region" description="Helical" evidence="3">
    <location>
        <begin position="220"/>
        <end position="238"/>
    </location>
</feature>
<dbReference type="eggNOG" id="COG3732">
    <property type="taxonomic scope" value="Bacteria"/>
</dbReference>
<feature type="domain" description="PTS EIIB type-5" evidence="4">
    <location>
        <begin position="3"/>
        <end position="221"/>
    </location>
</feature>
<accession>A0A0R1F1H1</accession>
<organism evidence="5 6">
    <name type="scientific">Lacticaseibacillus zeae DSM 20178 = KCTC 3804</name>
    <dbReference type="NCBI Taxonomy" id="1423816"/>
    <lineage>
        <taxon>Bacteria</taxon>
        <taxon>Bacillati</taxon>
        <taxon>Bacillota</taxon>
        <taxon>Bacilli</taxon>
        <taxon>Lactobacillales</taxon>
        <taxon>Lactobacillaceae</taxon>
        <taxon>Lacticaseibacillus</taxon>
    </lineage>
</organism>
<dbReference type="InterPro" id="IPR011618">
    <property type="entry name" value="PTS_EIIBC_GUT_N"/>
</dbReference>